<dbReference type="AlphaFoldDB" id="A0A3L8GIA9"/>
<feature type="domain" description="SMC hinge" evidence="8">
    <location>
        <begin position="518"/>
        <end position="637"/>
    </location>
</feature>
<dbReference type="KEGG" id="sio:DW64_06585"/>
<dbReference type="SUPFAM" id="SSF52540">
    <property type="entry name" value="P-loop containing nucleoside triphosphate hydrolases"/>
    <property type="match status" value="1"/>
</dbReference>
<keyword evidence="3 7" id="KW-0547">Nucleotide-binding</keyword>
<dbReference type="HAMAP" id="MF_01894">
    <property type="entry name" value="Smc_prok"/>
    <property type="match status" value="1"/>
</dbReference>
<evidence type="ECO:0000256" key="2">
    <source>
        <dbReference type="ARBA" id="ARBA00022490"/>
    </source>
</evidence>
<dbReference type="EMBL" id="QLQD01000060">
    <property type="protein sequence ID" value="RLU56357.1"/>
    <property type="molecule type" value="Genomic_DNA"/>
</dbReference>
<dbReference type="FunFam" id="3.40.50.300:FF:000984">
    <property type="entry name" value="Chromosome partition protein Smc"/>
    <property type="match status" value="1"/>
</dbReference>
<comment type="similarity">
    <text evidence="7">Belongs to the SMC family.</text>
</comment>
<dbReference type="SMR" id="A0A3L8GIA9"/>
<keyword evidence="11" id="KW-1185">Reference proteome</keyword>
<evidence type="ECO:0000313" key="12">
    <source>
        <dbReference type="Proteomes" id="UP000269148"/>
    </source>
</evidence>
<keyword evidence="4 7" id="KW-0067">ATP-binding</keyword>
<dbReference type="GO" id="GO:0006260">
    <property type="term" value="P:DNA replication"/>
    <property type="evidence" value="ECO:0007669"/>
    <property type="project" value="UniProtKB-UniRule"/>
</dbReference>
<dbReference type="GO" id="GO:0005694">
    <property type="term" value="C:chromosome"/>
    <property type="evidence" value="ECO:0007669"/>
    <property type="project" value="InterPro"/>
</dbReference>
<evidence type="ECO:0000259" key="8">
    <source>
        <dbReference type="SMART" id="SM00968"/>
    </source>
</evidence>
<evidence type="ECO:0000256" key="7">
    <source>
        <dbReference type="HAMAP-Rule" id="MF_01894"/>
    </source>
</evidence>
<proteinExistence type="inferred from homology"/>
<dbReference type="GO" id="GO:0005737">
    <property type="term" value="C:cytoplasm"/>
    <property type="evidence" value="ECO:0007669"/>
    <property type="project" value="UniProtKB-SubCell"/>
</dbReference>
<keyword evidence="5 7" id="KW-0175">Coiled coil</keyword>
<dbReference type="RefSeq" id="WP_003101330.1">
    <property type="nucleotide sequence ID" value="NZ_CP010783.1"/>
</dbReference>
<keyword evidence="6 7" id="KW-0238">DNA-binding</keyword>
<dbReference type="NCBIfam" id="TIGR02168">
    <property type="entry name" value="SMC_prok_B"/>
    <property type="match status" value="1"/>
</dbReference>
<dbReference type="Gene3D" id="1.20.1060.20">
    <property type="match status" value="1"/>
</dbReference>
<dbReference type="InterPro" id="IPR011890">
    <property type="entry name" value="SMC_prok"/>
</dbReference>
<feature type="coiled-coil region" evidence="7">
    <location>
        <begin position="677"/>
        <end position="718"/>
    </location>
</feature>
<comment type="domain">
    <text evidence="7">Contains large globular domains required for ATP hydrolysis at each terminus and a third globular domain forming a flexible hinge near the middle of the molecule. These domains are separated by coiled-coil structures.</text>
</comment>
<evidence type="ECO:0000256" key="1">
    <source>
        <dbReference type="ARBA" id="ARBA00004496"/>
    </source>
</evidence>
<evidence type="ECO:0000313" key="9">
    <source>
        <dbReference type="EMBL" id="AHY16122.1"/>
    </source>
</evidence>
<dbReference type="EMBL" id="CP007586">
    <property type="protein sequence ID" value="AHY16122.1"/>
    <property type="molecule type" value="Genomic_DNA"/>
</dbReference>
<dbReference type="SUPFAM" id="SSF75553">
    <property type="entry name" value="Smc hinge domain"/>
    <property type="match status" value="1"/>
</dbReference>
<dbReference type="OrthoDB" id="9808768at2"/>
<feature type="coiled-coil region" evidence="7">
    <location>
        <begin position="773"/>
        <end position="849"/>
    </location>
</feature>
<dbReference type="GeneID" id="35765255"/>
<comment type="subunit">
    <text evidence="7">Homodimer.</text>
</comment>
<keyword evidence="2 7" id="KW-0963">Cytoplasm</keyword>
<comment type="function">
    <text evidence="7">Required for chromosome condensation and partitioning.</text>
</comment>
<evidence type="ECO:0000256" key="6">
    <source>
        <dbReference type="ARBA" id="ARBA00023125"/>
    </source>
</evidence>
<dbReference type="GO" id="GO:0005524">
    <property type="term" value="F:ATP binding"/>
    <property type="evidence" value="ECO:0007669"/>
    <property type="project" value="UniProtKB-UniRule"/>
</dbReference>
<reference evidence="10 12" key="2">
    <citation type="submission" date="2018-06" db="EMBL/GenBank/DDBJ databases">
        <title>Mutators as drivers of adaptation in pathogenic bacteria and a risk factor for host jumps and vaccine escape.</title>
        <authorList>
            <person name="Barnes A.C."/>
            <person name="Silayeva O."/>
        </authorList>
    </citation>
    <scope>NUCLEOTIDE SEQUENCE [LARGE SCALE GENOMIC DNA]</scope>
    <source>
        <strain evidence="10 12">QMA0445</strain>
    </source>
</reference>
<evidence type="ECO:0000313" key="11">
    <source>
        <dbReference type="Proteomes" id="UP000025245"/>
    </source>
</evidence>
<dbReference type="STRING" id="1346.BMF34_06635"/>
<evidence type="ECO:0000256" key="3">
    <source>
        <dbReference type="ARBA" id="ARBA00022741"/>
    </source>
</evidence>
<feature type="coiled-coil region" evidence="7">
    <location>
        <begin position="167"/>
        <end position="447"/>
    </location>
</feature>
<dbReference type="Pfam" id="PF06470">
    <property type="entry name" value="SMC_hinge"/>
    <property type="match status" value="1"/>
</dbReference>
<dbReference type="GO" id="GO:0016887">
    <property type="term" value="F:ATP hydrolysis activity"/>
    <property type="evidence" value="ECO:0007669"/>
    <property type="project" value="InterPro"/>
</dbReference>
<dbReference type="SMART" id="SM00968">
    <property type="entry name" value="SMC_hinge"/>
    <property type="match status" value="1"/>
</dbReference>
<evidence type="ECO:0000256" key="5">
    <source>
        <dbReference type="ARBA" id="ARBA00023054"/>
    </source>
</evidence>
<name>A0A3L8GIA9_STRIN</name>
<dbReference type="PANTHER" id="PTHR43977">
    <property type="entry name" value="STRUCTURAL MAINTENANCE OF CHROMOSOMES PROTEIN 3"/>
    <property type="match status" value="1"/>
</dbReference>
<dbReference type="InterPro" id="IPR010935">
    <property type="entry name" value="SMC_hinge"/>
</dbReference>
<dbReference type="Proteomes" id="UP000269148">
    <property type="component" value="Unassembled WGS sequence"/>
</dbReference>
<organism evidence="10 12">
    <name type="scientific">Streptococcus iniae</name>
    <name type="common">Streptococcus shiloi</name>
    <dbReference type="NCBI Taxonomy" id="1346"/>
    <lineage>
        <taxon>Bacteria</taxon>
        <taxon>Bacillati</taxon>
        <taxon>Bacillota</taxon>
        <taxon>Bacilli</taxon>
        <taxon>Lactobacillales</taxon>
        <taxon>Streptococcaceae</taxon>
        <taxon>Streptococcus</taxon>
    </lineage>
</organism>
<dbReference type="Pfam" id="PF02463">
    <property type="entry name" value="SMC_N"/>
    <property type="match status" value="2"/>
</dbReference>
<protein>
    <recommendedName>
        <fullName evidence="7">Chromosome partition protein Smc</fullName>
    </recommendedName>
</protein>
<dbReference type="FunFam" id="3.40.50.300:FF:000901">
    <property type="entry name" value="Chromosome partition protein Smc"/>
    <property type="match status" value="1"/>
</dbReference>
<dbReference type="GO" id="GO:0007059">
    <property type="term" value="P:chromosome segregation"/>
    <property type="evidence" value="ECO:0007669"/>
    <property type="project" value="UniProtKB-UniRule"/>
</dbReference>
<dbReference type="Proteomes" id="UP000025245">
    <property type="component" value="Chromosome"/>
</dbReference>
<dbReference type="InterPro" id="IPR036277">
    <property type="entry name" value="SMC_hinge_sf"/>
</dbReference>
<accession>A0A3L8GIA9</accession>
<dbReference type="GO" id="GO:0003677">
    <property type="term" value="F:DNA binding"/>
    <property type="evidence" value="ECO:0007669"/>
    <property type="project" value="UniProtKB-UniRule"/>
</dbReference>
<evidence type="ECO:0000256" key="4">
    <source>
        <dbReference type="ARBA" id="ARBA00022840"/>
    </source>
</evidence>
<reference evidence="9 11" key="1">
    <citation type="journal article" date="2014" name="Genome Announc.">
        <title>Complete Genome Sequence of a Virulent Strain, Streptococcus iniae ISET0901, Isolated from Diseased Tilapia.</title>
        <authorList>
            <person name="Pridgeon J.W."/>
            <person name="Zhang D."/>
            <person name="Zhang L."/>
        </authorList>
    </citation>
    <scope>NUCLEOTIDE SEQUENCE [LARGE SCALE GENOMIC DNA]</scope>
    <source>
        <strain evidence="9 11">ISET0901</strain>
    </source>
</reference>
<dbReference type="GO" id="GO:0030261">
    <property type="term" value="P:chromosome condensation"/>
    <property type="evidence" value="ECO:0007669"/>
    <property type="project" value="InterPro"/>
</dbReference>
<dbReference type="GO" id="GO:0007062">
    <property type="term" value="P:sister chromatid cohesion"/>
    <property type="evidence" value="ECO:0007669"/>
    <property type="project" value="InterPro"/>
</dbReference>
<comment type="subcellular location">
    <subcellularLocation>
        <location evidence="1 7">Cytoplasm</location>
    </subcellularLocation>
</comment>
<gene>
    <name evidence="7 10" type="primary">smc</name>
    <name evidence="10" type="ORF">DIY07_06820</name>
    <name evidence="9" type="ORF">DQ08_06595</name>
</gene>
<dbReference type="InterPro" id="IPR024704">
    <property type="entry name" value="SMC"/>
</dbReference>
<dbReference type="Gene3D" id="3.40.50.300">
    <property type="entry name" value="P-loop containing nucleotide triphosphate hydrolases"/>
    <property type="match status" value="2"/>
</dbReference>
<feature type="coiled-coil region" evidence="7">
    <location>
        <begin position="876"/>
        <end position="1008"/>
    </location>
</feature>
<dbReference type="CDD" id="cd03278">
    <property type="entry name" value="ABC_SMC_barmotin"/>
    <property type="match status" value="1"/>
</dbReference>
<evidence type="ECO:0000313" key="10">
    <source>
        <dbReference type="EMBL" id="RLU56357.1"/>
    </source>
</evidence>
<sequence length="1181" mass="134125">MFLKKIEMQGFKSFADKTKIEFDKGVTAVVGPNGSGKSNITESLRWALGESSAKSLRGGKMPDIIFAGTENRNPLNYAEVVVVLDNSDAFIKDAAKEIRVERHIYRNGDSDYMIDGKKVRLRDIHDLFMDTGLGRDSFSIISQGRVEEIFNSKPEERRAIFEEAAGVLKYKNRKKETQSKLNQTQDNLDRLDDIVYELENQLAPLEKQAKVAKEFQVLEEERKQLQLDILVSDIKSNKALQAQKEVELEGLQTELSEYHHNRNQLEHDNQVLKSKRQQLLAETEAKQADLLELTKLLSDLERQIDLITLESNQKKEKKAEANDRLHQLTSQLSTYQHDHEEKLEKVAQLDETLVDVQNKVSETSQELERFSSDPDQLIESLREDFVALMQEEARLSNRLTVLHSDMEKASQTKELQAQEERDLKEKLDRLSTEFDDIKADYQEKQETVAQLLTDYQTLASSIKVQEQTYQQEQSRLFDILDQKKAKEARKASLEAIQKNHSQFYAGVRSVLQHAGQLEGILGAVSEHLSFDKDYQVALEIALGASSQNIIVADEAAAKAAIAFLKKNRQGRATFLPLTTIKERHLSDQHLRVLQSCQGYLGTAESLVRYQKHLTHIFKNLLGTTLIFDTIDHANSAAKRLQYKVRIVTLDGTELRPGGSFAGGANRQNNSTFIKPELEQIQKDIETISEQLKVSEKAVAKLKDQLMAQTEQLEVLKVSGETARMQEQKAEFHFQQLQESLLDTKAIYRALTEDQSEEHSNHFDQEKIELEALLAKLGVKKEALTLEIEQIKENKDSINDKKASLSETLSQARLQERDLLNEKRFESSDITRLKQAIVETESAIESLESLLNSKISEEERHQLPDLKNQVIQVANRKQLVEQRLVQLRFENEDYQAQLEEIEEKLGKELEKNESYIRKQTKLEAALEQVTDKLRSFARVLAEDFQMTFDEALVFTSVLEELETARQHLRQLEKKIKALGPINSDAIAQYEEVAERLEFLNGQKADLNKAKNMLLETIGSMDSEVKARFKVTFEAIRDSFKETFTQMFGGGSADLVLTDGDLLTAGIEISVQPPGKKIQSLNLMSGGEKALSALALLFAIIRVKTIPFVILDEVEAALDEANVKRFGDYLNRFDKNSQFIVVTHRKGTMAAADSIYGVTMQESGVSKIVSVKLKDSKDLTFLA</sequence>
<dbReference type="Gene3D" id="3.30.70.1620">
    <property type="match status" value="1"/>
</dbReference>
<feature type="binding site" evidence="7">
    <location>
        <begin position="32"/>
        <end position="39"/>
    </location>
    <ligand>
        <name>ATP</name>
        <dbReference type="ChEBI" id="CHEBI:30616"/>
    </ligand>
</feature>
<dbReference type="KEGG" id="siz:SI82_06725"/>
<dbReference type="PIRSF" id="PIRSF005719">
    <property type="entry name" value="SMC"/>
    <property type="match status" value="1"/>
</dbReference>
<dbReference type="KEGG" id="siq:DQ08_06595"/>
<dbReference type="InterPro" id="IPR027417">
    <property type="entry name" value="P-loop_NTPase"/>
</dbReference>
<dbReference type="InterPro" id="IPR003395">
    <property type="entry name" value="RecF/RecN/SMC_N"/>
</dbReference>